<protein>
    <submittedName>
        <fullName evidence="2">Uncharacterized protein</fullName>
    </submittedName>
</protein>
<dbReference type="EMBL" id="JAFFGZ010000008">
    <property type="protein sequence ID" value="KAK4641259.1"/>
    <property type="molecule type" value="Genomic_DNA"/>
</dbReference>
<sequence length="106" mass="10640">MQLSALFTVLLLPLMVVAEGESTTTKTKTLTLTETLTLQRLQAAHTGSHNSTAALQTGATTTFNPAASTTTSGPTLDPTPDNAAGALNAANVAAAAMAGIVVVAFL</sequence>
<keyword evidence="1" id="KW-0732">Signal</keyword>
<dbReference type="Proteomes" id="UP001322138">
    <property type="component" value="Unassembled WGS sequence"/>
</dbReference>
<evidence type="ECO:0000256" key="1">
    <source>
        <dbReference type="SAM" id="SignalP"/>
    </source>
</evidence>
<reference evidence="2 3" key="1">
    <citation type="journal article" date="2023" name="bioRxiv">
        <title>High-quality genome assemblies of four members of thePodospora anserinaspecies complex.</title>
        <authorList>
            <person name="Ament-Velasquez S.L."/>
            <person name="Vogan A.A."/>
            <person name="Wallerman O."/>
            <person name="Hartmann F."/>
            <person name="Gautier V."/>
            <person name="Silar P."/>
            <person name="Giraud T."/>
            <person name="Johannesson H."/>
        </authorList>
    </citation>
    <scope>NUCLEOTIDE SEQUENCE [LARGE SCALE GENOMIC DNA]</scope>
    <source>
        <strain evidence="2 3">CBS 112042</strain>
    </source>
</reference>
<proteinExistence type="predicted"/>
<gene>
    <name evidence="2" type="ORF">QC761_610845</name>
</gene>
<organism evidence="2 3">
    <name type="scientific">Podospora bellae-mahoneyi</name>
    <dbReference type="NCBI Taxonomy" id="2093777"/>
    <lineage>
        <taxon>Eukaryota</taxon>
        <taxon>Fungi</taxon>
        <taxon>Dikarya</taxon>
        <taxon>Ascomycota</taxon>
        <taxon>Pezizomycotina</taxon>
        <taxon>Sordariomycetes</taxon>
        <taxon>Sordariomycetidae</taxon>
        <taxon>Sordariales</taxon>
        <taxon>Podosporaceae</taxon>
        <taxon>Podospora</taxon>
    </lineage>
</organism>
<name>A0ABR0FDU7_9PEZI</name>
<evidence type="ECO:0000313" key="3">
    <source>
        <dbReference type="Proteomes" id="UP001322138"/>
    </source>
</evidence>
<dbReference type="GeneID" id="87900975"/>
<feature type="signal peptide" evidence="1">
    <location>
        <begin position="1"/>
        <end position="18"/>
    </location>
</feature>
<comment type="caution">
    <text evidence="2">The sequence shown here is derived from an EMBL/GenBank/DDBJ whole genome shotgun (WGS) entry which is preliminary data.</text>
</comment>
<feature type="chain" id="PRO_5046340913" evidence="1">
    <location>
        <begin position="19"/>
        <end position="106"/>
    </location>
</feature>
<keyword evidence="3" id="KW-1185">Reference proteome</keyword>
<accession>A0ABR0FDU7</accession>
<dbReference type="RefSeq" id="XP_062730235.1">
    <property type="nucleotide sequence ID" value="XM_062881493.1"/>
</dbReference>
<evidence type="ECO:0000313" key="2">
    <source>
        <dbReference type="EMBL" id="KAK4641259.1"/>
    </source>
</evidence>